<dbReference type="InterPro" id="IPR027417">
    <property type="entry name" value="P-loop_NTPase"/>
</dbReference>
<dbReference type="InterPro" id="IPR029069">
    <property type="entry name" value="HotDog_dom_sf"/>
</dbReference>
<evidence type="ECO:0000256" key="3">
    <source>
        <dbReference type="ARBA" id="ARBA00012121"/>
    </source>
</evidence>
<dbReference type="PANTHER" id="PTHR47260">
    <property type="entry name" value="UPF0644 PROTEIN PB2B4.06"/>
    <property type="match status" value="1"/>
</dbReference>
<dbReference type="Gene3D" id="3.40.50.300">
    <property type="entry name" value="P-loop containing nucleotide triphosphate hydrolases"/>
    <property type="match status" value="1"/>
</dbReference>
<dbReference type="NCBIfam" id="NF003013">
    <property type="entry name" value="PRK03846.1"/>
    <property type="match status" value="1"/>
</dbReference>
<evidence type="ECO:0000256" key="4">
    <source>
        <dbReference type="ARBA" id="ARBA00018163"/>
    </source>
</evidence>
<keyword evidence="6" id="KW-0547">Nucleotide-binding</keyword>
<keyword evidence="12" id="KW-0732">Signal</keyword>
<keyword evidence="8" id="KW-0067">ATP-binding</keyword>
<feature type="signal peptide" evidence="12">
    <location>
        <begin position="1"/>
        <end position="24"/>
    </location>
</feature>
<evidence type="ECO:0000256" key="5">
    <source>
        <dbReference type="ARBA" id="ARBA00022679"/>
    </source>
</evidence>
<comment type="similarity">
    <text evidence="2">Belongs to the APS kinase family.</text>
</comment>
<dbReference type="InterPro" id="IPR059117">
    <property type="entry name" value="APS_kinase_dom"/>
</dbReference>
<reference evidence="16" key="1">
    <citation type="journal article" date="2023" name="Mol. Phylogenet. Evol.">
        <title>Genome-scale phylogeny and comparative genomics of the fungal order Sordariales.</title>
        <authorList>
            <person name="Hensen N."/>
            <person name="Bonometti L."/>
            <person name="Westerberg I."/>
            <person name="Brannstrom I.O."/>
            <person name="Guillou S."/>
            <person name="Cros-Aarteil S."/>
            <person name="Calhoun S."/>
            <person name="Haridas S."/>
            <person name="Kuo A."/>
            <person name="Mondo S."/>
            <person name="Pangilinan J."/>
            <person name="Riley R."/>
            <person name="LaButti K."/>
            <person name="Andreopoulos B."/>
            <person name="Lipzen A."/>
            <person name="Chen C."/>
            <person name="Yan M."/>
            <person name="Daum C."/>
            <person name="Ng V."/>
            <person name="Clum A."/>
            <person name="Steindorff A."/>
            <person name="Ohm R.A."/>
            <person name="Martin F."/>
            <person name="Silar P."/>
            <person name="Natvig D.O."/>
            <person name="Lalanne C."/>
            <person name="Gautier V."/>
            <person name="Ament-Velasquez S.L."/>
            <person name="Kruys A."/>
            <person name="Hutchinson M.I."/>
            <person name="Powell A.J."/>
            <person name="Barry K."/>
            <person name="Miller A.N."/>
            <person name="Grigoriev I.V."/>
            <person name="Debuchy R."/>
            <person name="Gladieux P."/>
            <person name="Hiltunen Thoren M."/>
            <person name="Johannesson H."/>
        </authorList>
    </citation>
    <scope>NUCLEOTIDE SEQUENCE [LARGE SCALE GENOMIC DNA]</scope>
    <source>
        <strain evidence="16">CBS 284.82</strain>
    </source>
</reference>
<dbReference type="Pfam" id="PF01583">
    <property type="entry name" value="APS_kinase"/>
    <property type="match status" value="1"/>
</dbReference>
<dbReference type="Pfam" id="PF03061">
    <property type="entry name" value="4HBT"/>
    <property type="match status" value="1"/>
</dbReference>
<dbReference type="EMBL" id="MU854318">
    <property type="protein sequence ID" value="KAK4044592.1"/>
    <property type="molecule type" value="Genomic_DNA"/>
</dbReference>
<dbReference type="Gene3D" id="3.10.129.10">
    <property type="entry name" value="Hotdog Thioesterase"/>
    <property type="match status" value="1"/>
</dbReference>
<comment type="caution">
    <text evidence="15">The sequence shown here is derived from an EMBL/GenBank/DDBJ whole genome shotgun (WGS) entry which is preliminary data.</text>
</comment>
<evidence type="ECO:0000259" key="13">
    <source>
        <dbReference type="Pfam" id="PF01583"/>
    </source>
</evidence>
<dbReference type="EC" id="2.7.1.25" evidence="3"/>
<evidence type="ECO:0000256" key="6">
    <source>
        <dbReference type="ARBA" id="ARBA00022741"/>
    </source>
</evidence>
<dbReference type="InterPro" id="IPR006683">
    <property type="entry name" value="Thioestr_dom"/>
</dbReference>
<dbReference type="SUPFAM" id="SSF54637">
    <property type="entry name" value="Thioesterase/thiol ester dehydrase-isomerase"/>
    <property type="match status" value="1"/>
</dbReference>
<feature type="chain" id="PRO_5042852743" description="Adenylyl-sulfate kinase" evidence="12">
    <location>
        <begin position="25"/>
        <end position="509"/>
    </location>
</feature>
<organism evidence="15 16">
    <name type="scientific">Parachaetomium inaequale</name>
    <dbReference type="NCBI Taxonomy" id="2588326"/>
    <lineage>
        <taxon>Eukaryota</taxon>
        <taxon>Fungi</taxon>
        <taxon>Dikarya</taxon>
        <taxon>Ascomycota</taxon>
        <taxon>Pezizomycotina</taxon>
        <taxon>Sordariomycetes</taxon>
        <taxon>Sordariomycetidae</taxon>
        <taxon>Sordariales</taxon>
        <taxon>Chaetomiaceae</taxon>
        <taxon>Parachaetomium</taxon>
    </lineage>
</organism>
<sequence length="509" mass="55573">MSSRLFSAARRLPCALLLATPARSAQLPYAQFITTAAGKPGLLGCRPGTAPSRAEKIAFHRRAASVAGRIFLFTTLGFIMAAAPAYESAAAILSPPSDADTLDLFTPQGDDAKAKEAYINSHPLAAALRAEPDFIESRPHMKIPPSWRRHNLTGGTLAGPGKMAIPPFSWTQRDGKSYVQITHVGTDLCGHMGIIHGGFLATMLDEGLARCCFPVLPFNVGMTAKLEINYKAPAMADQYLVLRATTVKVEGRKAWVEGHIETLPAEQGQEPTVLATASALYISPKQASVRVPNPRPNRDSSNITWHPSLTRHERNQLRGQRGFTVWFTGLSASGKSTVATALEQHLLHIGVAAYRLDGDNVRFGLNKDLGFSEKDRNENIRRIAEVAKLFADASTIALTSFISPYRADRQIARDLHASASQANDDPLPFIEVFVDVPLEEAEKRDPKGLYKKARAGEIKDFTGISAPYEAPEAPEITIRTDLLSVEECVRKIVEYLAEKGLINQTQETR</sequence>
<keyword evidence="9" id="KW-0028">Amino-acid biosynthesis</keyword>
<dbReference type="AlphaFoldDB" id="A0AAN6PPK6"/>
<gene>
    <name evidence="15" type="ORF">C8A01DRAFT_12082</name>
</gene>
<dbReference type="InterPro" id="IPR002891">
    <property type="entry name" value="APS"/>
</dbReference>
<dbReference type="GO" id="GO:0004020">
    <property type="term" value="F:adenylylsulfate kinase activity"/>
    <property type="evidence" value="ECO:0007669"/>
    <property type="project" value="UniProtKB-EC"/>
</dbReference>
<accession>A0AAN6PPK6</accession>
<feature type="domain" description="APS kinase" evidence="13">
    <location>
        <begin position="321"/>
        <end position="478"/>
    </location>
</feature>
<dbReference type="CDD" id="cd02027">
    <property type="entry name" value="APSK"/>
    <property type="match status" value="1"/>
</dbReference>
<keyword evidence="9" id="KW-0198">Cysteine biosynthesis</keyword>
<evidence type="ECO:0000256" key="10">
    <source>
        <dbReference type="ARBA" id="ARBA00029724"/>
    </source>
</evidence>
<evidence type="ECO:0000256" key="11">
    <source>
        <dbReference type="ARBA" id="ARBA00031464"/>
    </source>
</evidence>
<name>A0AAN6PPK6_9PEZI</name>
<proteinExistence type="inferred from homology"/>
<dbReference type="GO" id="GO:0005524">
    <property type="term" value="F:ATP binding"/>
    <property type="evidence" value="ECO:0007669"/>
    <property type="project" value="UniProtKB-KW"/>
</dbReference>
<evidence type="ECO:0000313" key="15">
    <source>
        <dbReference type="EMBL" id="KAK4044592.1"/>
    </source>
</evidence>
<dbReference type="GO" id="GO:0000103">
    <property type="term" value="P:sulfate assimilation"/>
    <property type="evidence" value="ECO:0007669"/>
    <property type="project" value="InterPro"/>
</dbReference>
<protein>
    <recommendedName>
        <fullName evidence="4">Adenylyl-sulfate kinase</fullName>
        <ecNumber evidence="3">2.7.1.25</ecNumber>
    </recommendedName>
    <alternativeName>
        <fullName evidence="11">ATP adenosine-5'-phosphosulfate 3'-phosphotransferase</fullName>
    </alternativeName>
    <alternativeName>
        <fullName evidence="10">Adenosine-5'-phosphosulfate kinase</fullName>
    </alternativeName>
</protein>
<feature type="domain" description="Thioesterase" evidence="14">
    <location>
        <begin position="192"/>
        <end position="262"/>
    </location>
</feature>
<dbReference type="PANTHER" id="PTHR47260:SF7">
    <property type="entry name" value="THIOESTERASE FAMILY PROTEIN (AFU_ORTHOLOGUE AFUA_1G10800)"/>
    <property type="match status" value="1"/>
</dbReference>
<dbReference type="CDD" id="cd03443">
    <property type="entry name" value="PaaI_thioesterase"/>
    <property type="match status" value="1"/>
</dbReference>
<dbReference type="InterPro" id="IPR052061">
    <property type="entry name" value="PTE-AB_protein"/>
</dbReference>
<evidence type="ECO:0000256" key="8">
    <source>
        <dbReference type="ARBA" id="ARBA00022840"/>
    </source>
</evidence>
<keyword evidence="7 15" id="KW-0418">Kinase</keyword>
<dbReference type="FunFam" id="3.40.50.300:FF:000212">
    <property type="entry name" value="Adenylyl-sulfate kinase"/>
    <property type="match status" value="1"/>
</dbReference>
<evidence type="ECO:0000256" key="9">
    <source>
        <dbReference type="ARBA" id="ARBA00023192"/>
    </source>
</evidence>
<dbReference type="GO" id="GO:0019344">
    <property type="term" value="P:cysteine biosynthetic process"/>
    <property type="evidence" value="ECO:0007669"/>
    <property type="project" value="UniProtKB-KW"/>
</dbReference>
<evidence type="ECO:0000256" key="7">
    <source>
        <dbReference type="ARBA" id="ARBA00022777"/>
    </source>
</evidence>
<evidence type="ECO:0000313" key="16">
    <source>
        <dbReference type="Proteomes" id="UP001303115"/>
    </source>
</evidence>
<dbReference type="NCBIfam" id="TIGR00455">
    <property type="entry name" value="apsK"/>
    <property type="match status" value="1"/>
</dbReference>
<evidence type="ECO:0000256" key="1">
    <source>
        <dbReference type="ARBA" id="ARBA00004806"/>
    </source>
</evidence>
<evidence type="ECO:0000256" key="2">
    <source>
        <dbReference type="ARBA" id="ARBA00007008"/>
    </source>
</evidence>
<dbReference type="Proteomes" id="UP001303115">
    <property type="component" value="Unassembled WGS sequence"/>
</dbReference>
<keyword evidence="16" id="KW-1185">Reference proteome</keyword>
<dbReference type="HAMAP" id="MF_00065">
    <property type="entry name" value="Adenylyl_sulf_kinase"/>
    <property type="match status" value="1"/>
</dbReference>
<dbReference type="SUPFAM" id="SSF52540">
    <property type="entry name" value="P-loop containing nucleoside triphosphate hydrolases"/>
    <property type="match status" value="1"/>
</dbReference>
<evidence type="ECO:0000259" key="14">
    <source>
        <dbReference type="Pfam" id="PF03061"/>
    </source>
</evidence>
<comment type="pathway">
    <text evidence="1">Sulfur metabolism; hydrogen sulfide biosynthesis; sulfite from sulfate: step 2/3.</text>
</comment>
<keyword evidence="5" id="KW-0808">Transferase</keyword>
<evidence type="ECO:0000256" key="12">
    <source>
        <dbReference type="SAM" id="SignalP"/>
    </source>
</evidence>